<comment type="subunit">
    <text evidence="3">Homotetramer.</text>
</comment>
<reference evidence="8 9" key="1">
    <citation type="submission" date="2016-02" db="EMBL/GenBank/DDBJ databases">
        <title>Comparative genomic and transcriptomic foundation for Pichia pastoris.</title>
        <authorList>
            <person name="Love K.R."/>
            <person name="Shah K.A."/>
            <person name="Whittaker C.A."/>
            <person name="Wu J."/>
            <person name="Bartlett M.C."/>
            <person name="Ma D."/>
            <person name="Leeson R.L."/>
            <person name="Priest M."/>
            <person name="Young S.K."/>
            <person name="Love J.C."/>
        </authorList>
    </citation>
    <scope>NUCLEOTIDE SEQUENCE [LARGE SCALE GENOMIC DNA]</scope>
    <source>
        <strain evidence="8 9">ATCC 28485</strain>
    </source>
</reference>
<dbReference type="SUPFAM" id="SSF51621">
    <property type="entry name" value="Phosphoenolpyruvate/pyruvate domain"/>
    <property type="match status" value="1"/>
</dbReference>
<comment type="function">
    <text evidence="7">Catalyzes the reversible reaction in which hydroxymethyl group from 5,10-methylenetetrahydrofolate is transferred onto alpha-ketoisovalerate to form ketopantoate.</text>
</comment>
<dbReference type="GO" id="GO:0000287">
    <property type="term" value="F:magnesium ion binding"/>
    <property type="evidence" value="ECO:0007669"/>
    <property type="project" value="TreeGrafter"/>
</dbReference>
<dbReference type="GO" id="GO:0015940">
    <property type="term" value="P:pantothenate biosynthetic process"/>
    <property type="evidence" value="ECO:0007669"/>
    <property type="project" value="UniProtKB-UniPathway"/>
</dbReference>
<gene>
    <name evidence="8" type="primary">ECM31</name>
    <name evidence="8" type="ORF">ATY40_BA7503491</name>
</gene>
<dbReference type="InterPro" id="IPR003700">
    <property type="entry name" value="Pantoate_hydroxy_MeTrfase"/>
</dbReference>
<comment type="catalytic activity">
    <reaction evidence="6 7">
        <text>(6R)-5,10-methylene-5,6,7,8-tetrahydrofolate + 3-methyl-2-oxobutanoate + H2O = 2-dehydropantoate + (6S)-5,6,7,8-tetrahydrofolate</text>
        <dbReference type="Rhea" id="RHEA:11824"/>
        <dbReference type="ChEBI" id="CHEBI:11561"/>
        <dbReference type="ChEBI" id="CHEBI:11851"/>
        <dbReference type="ChEBI" id="CHEBI:15377"/>
        <dbReference type="ChEBI" id="CHEBI:15636"/>
        <dbReference type="ChEBI" id="CHEBI:57453"/>
        <dbReference type="EC" id="2.1.2.11"/>
    </reaction>
</comment>
<dbReference type="GO" id="GO:0003864">
    <property type="term" value="F:3-methyl-2-oxobutanoate hydroxymethyltransferase activity"/>
    <property type="evidence" value="ECO:0007669"/>
    <property type="project" value="UniProtKB-EC"/>
</dbReference>
<proteinExistence type="inferred from homology"/>
<evidence type="ECO:0000256" key="2">
    <source>
        <dbReference type="ARBA" id="ARBA00008676"/>
    </source>
</evidence>
<evidence type="ECO:0000256" key="1">
    <source>
        <dbReference type="ARBA" id="ARBA00005033"/>
    </source>
</evidence>
<organism evidence="8 9">
    <name type="scientific">Komagataella pastoris</name>
    <name type="common">Yeast</name>
    <name type="synonym">Pichia pastoris</name>
    <dbReference type="NCBI Taxonomy" id="4922"/>
    <lineage>
        <taxon>Eukaryota</taxon>
        <taxon>Fungi</taxon>
        <taxon>Dikarya</taxon>
        <taxon>Ascomycota</taxon>
        <taxon>Saccharomycotina</taxon>
        <taxon>Pichiomycetes</taxon>
        <taxon>Pichiales</taxon>
        <taxon>Pichiaceae</taxon>
        <taxon>Komagataella</taxon>
    </lineage>
</organism>
<dbReference type="NCBIfam" id="NF001452">
    <property type="entry name" value="PRK00311.1"/>
    <property type="match status" value="1"/>
</dbReference>
<dbReference type="CDD" id="cd06557">
    <property type="entry name" value="KPHMT-like"/>
    <property type="match status" value="1"/>
</dbReference>
<evidence type="ECO:0000256" key="5">
    <source>
        <dbReference type="ARBA" id="ARBA00022679"/>
    </source>
</evidence>
<evidence type="ECO:0000256" key="4">
    <source>
        <dbReference type="ARBA" id="ARBA00012618"/>
    </source>
</evidence>
<dbReference type="GO" id="GO:0005739">
    <property type="term" value="C:mitochondrion"/>
    <property type="evidence" value="ECO:0007669"/>
    <property type="project" value="TreeGrafter"/>
</dbReference>
<keyword evidence="7" id="KW-0566">Pantothenate biosynthesis</keyword>
<protein>
    <recommendedName>
        <fullName evidence="4 7">3-methyl-2-oxobutanoate hydroxymethyltransferase</fullName>
        <ecNumber evidence="4 7">2.1.2.11</ecNumber>
    </recommendedName>
</protein>
<name>A0A1B2JEG7_PICPA</name>
<dbReference type="Proteomes" id="UP000094565">
    <property type="component" value="Chromosome 3"/>
</dbReference>
<dbReference type="UniPathway" id="UPA00028">
    <property type="reaction ID" value="UER00003"/>
</dbReference>
<evidence type="ECO:0000256" key="6">
    <source>
        <dbReference type="ARBA" id="ARBA00049172"/>
    </source>
</evidence>
<dbReference type="Pfam" id="PF02548">
    <property type="entry name" value="Pantoate_transf"/>
    <property type="match status" value="1"/>
</dbReference>
<dbReference type="InterPro" id="IPR040442">
    <property type="entry name" value="Pyrv_kinase-like_dom_sf"/>
</dbReference>
<dbReference type="FunFam" id="3.20.20.60:FF:000003">
    <property type="entry name" value="3-methyl-2-oxobutanoate hydroxymethyltransferase"/>
    <property type="match status" value="1"/>
</dbReference>
<keyword evidence="9" id="KW-1185">Reference proteome</keyword>
<dbReference type="PANTHER" id="PTHR20881:SF0">
    <property type="entry name" value="3-METHYL-2-OXOBUTANOATE HYDROXYMETHYLTRANSFERASE"/>
    <property type="match status" value="1"/>
</dbReference>
<dbReference type="InterPro" id="IPR015813">
    <property type="entry name" value="Pyrv/PenolPyrv_kinase-like_dom"/>
</dbReference>
<dbReference type="EMBL" id="CP014586">
    <property type="protein sequence ID" value="ANZ76427.1"/>
    <property type="molecule type" value="Genomic_DNA"/>
</dbReference>
<evidence type="ECO:0000313" key="9">
    <source>
        <dbReference type="Proteomes" id="UP000094565"/>
    </source>
</evidence>
<comment type="pathway">
    <text evidence="1 7">Cofactor biosynthesis; (R)-pantothenate biosynthesis; (R)-pantoate from 3-methyl-2-oxobutanoate: step 1/2.</text>
</comment>
<evidence type="ECO:0000313" key="8">
    <source>
        <dbReference type="EMBL" id="ANZ76427.1"/>
    </source>
</evidence>
<comment type="similarity">
    <text evidence="2 7">Belongs to the PanB family.</text>
</comment>
<dbReference type="EC" id="2.1.2.11" evidence="4 7"/>
<dbReference type="OrthoDB" id="425211at2759"/>
<evidence type="ECO:0000256" key="3">
    <source>
        <dbReference type="ARBA" id="ARBA00011881"/>
    </source>
</evidence>
<sequence>MLLLFKRAIRNYSQVPIYPKAKVSRQSTLRTLYSKYQDRKPISVITAHDYISGKYANESEADAVIIGDSLSMINLGYQSTLEMSFEEFYYCCKATCRAIDRKFIIADLPFGTFETSAEECGRNAIKLMKLGKVQSIKLEGSYEITDQVKKLIDIGIPVTGHVGLQPQKFNALGGYRVQGKTATDAIEIFRQAKYLQSLGVSLLVLEAIPSEVAKIITEELNLPTIGIGAGKYTSGQVLVQGDVLGMLSNKPAKFVRQYKNFYQEGIDGINQYCRELNSDKYPEEGTHTYSMAPEEVKNLIERIKSEK</sequence>
<evidence type="ECO:0000256" key="7">
    <source>
        <dbReference type="RuleBase" id="RU362100"/>
    </source>
</evidence>
<dbReference type="AlphaFoldDB" id="A0A1B2JEG7"/>
<dbReference type="PIRSF" id="PIRSF000388">
    <property type="entry name" value="Pantoate_hydroxy_MeTrfase"/>
    <property type="match status" value="1"/>
</dbReference>
<dbReference type="HAMAP" id="MF_00156">
    <property type="entry name" value="PanB"/>
    <property type="match status" value="1"/>
</dbReference>
<dbReference type="PANTHER" id="PTHR20881">
    <property type="entry name" value="3-METHYL-2-OXOBUTANOATE HYDROXYMETHYLTRANSFERASE"/>
    <property type="match status" value="1"/>
</dbReference>
<keyword evidence="5 7" id="KW-0808">Transferase</keyword>
<dbReference type="NCBIfam" id="TIGR00222">
    <property type="entry name" value="panB"/>
    <property type="match status" value="1"/>
</dbReference>
<accession>A0A1B2JEG7</accession>
<dbReference type="Gene3D" id="3.20.20.60">
    <property type="entry name" value="Phosphoenolpyruvate-binding domains"/>
    <property type="match status" value="1"/>
</dbReference>